<feature type="signal peptide" evidence="1">
    <location>
        <begin position="1"/>
        <end position="20"/>
    </location>
</feature>
<dbReference type="Proteomes" id="UP000199305">
    <property type="component" value="Unassembled WGS sequence"/>
</dbReference>
<keyword evidence="1" id="KW-0732">Signal</keyword>
<evidence type="ECO:0000256" key="1">
    <source>
        <dbReference type="SAM" id="SignalP"/>
    </source>
</evidence>
<reference evidence="3" key="1">
    <citation type="submission" date="2016-10" db="EMBL/GenBank/DDBJ databases">
        <authorList>
            <person name="Varghese N."/>
            <person name="Submissions S."/>
        </authorList>
    </citation>
    <scope>NUCLEOTIDE SEQUENCE [LARGE SCALE GENOMIC DNA]</scope>
    <source>
        <strain evidence="3">CGMCC 1.10658</strain>
    </source>
</reference>
<keyword evidence="3" id="KW-1185">Reference proteome</keyword>
<dbReference type="STRING" id="658219.SAMN05216212_1247"/>
<organism evidence="2 3">
    <name type="scientific">Microbulbifer yueqingensis</name>
    <dbReference type="NCBI Taxonomy" id="658219"/>
    <lineage>
        <taxon>Bacteria</taxon>
        <taxon>Pseudomonadati</taxon>
        <taxon>Pseudomonadota</taxon>
        <taxon>Gammaproteobacteria</taxon>
        <taxon>Cellvibrionales</taxon>
        <taxon>Microbulbiferaceae</taxon>
        <taxon>Microbulbifer</taxon>
    </lineage>
</organism>
<proteinExistence type="predicted"/>
<dbReference type="EMBL" id="FNFH01000002">
    <property type="protein sequence ID" value="SDJ94262.1"/>
    <property type="molecule type" value="Genomic_DNA"/>
</dbReference>
<evidence type="ECO:0008006" key="4">
    <source>
        <dbReference type="Google" id="ProtNLM"/>
    </source>
</evidence>
<dbReference type="RefSeq" id="WP_091510153.1">
    <property type="nucleotide sequence ID" value="NZ_FNFH01000002.1"/>
</dbReference>
<feature type="chain" id="PRO_5011695808" description="Secreted protein" evidence="1">
    <location>
        <begin position="21"/>
        <end position="201"/>
    </location>
</feature>
<dbReference type="OrthoDB" id="1524207at2"/>
<evidence type="ECO:0000313" key="3">
    <source>
        <dbReference type="Proteomes" id="UP000199305"/>
    </source>
</evidence>
<dbReference type="AlphaFoldDB" id="A0A1G8XUE8"/>
<dbReference type="PROSITE" id="PS51257">
    <property type="entry name" value="PROKAR_LIPOPROTEIN"/>
    <property type="match status" value="1"/>
</dbReference>
<gene>
    <name evidence="2" type="ORF">SAMN05216212_1247</name>
</gene>
<sequence length="201" mass="22406">MKKILPAVALAALLAGCASERTTTAPTDQFLKNIAAYCGKAFAGQVVANEPHTAGPDPFAGRRLVMHVRGCAEPTRELRIPFHVGNDRSRTWILTRTAAGLQLKHDHRHRDGSEDPVTMYGGHTREGGTPVRQEFPVDPESVSLFRRQELTASVDNTWAMEIYPERIFAYELTRPDGRRFRVEFDLSRPVEPPPAPWGYGS</sequence>
<protein>
    <recommendedName>
        <fullName evidence="4">Secreted protein</fullName>
    </recommendedName>
</protein>
<accession>A0A1G8XUE8</accession>
<name>A0A1G8XUE8_9GAMM</name>
<evidence type="ECO:0000313" key="2">
    <source>
        <dbReference type="EMBL" id="SDJ94262.1"/>
    </source>
</evidence>